<reference evidence="2" key="1">
    <citation type="submission" date="2014-11" db="EMBL/GenBank/DDBJ databases">
        <title>Draft genome sequence of Hydrogenophaga intermedia S1.</title>
        <authorList>
            <person name="Gan H.M."/>
            <person name="Chew T.H."/>
            <person name="Stolz A."/>
        </authorList>
    </citation>
    <scope>NUCLEOTIDE SEQUENCE [LARGE SCALE GENOMIC DNA]</scope>
    <source>
        <strain evidence="2">S1</strain>
    </source>
</reference>
<dbReference type="AlphaFoldDB" id="A0A1L1PGI0"/>
<dbReference type="RefSeq" id="WP_009516538.1">
    <property type="nucleotide sequence ID" value="NZ_CCAE010000002.1"/>
</dbReference>
<evidence type="ECO:0008006" key="3">
    <source>
        <dbReference type="Google" id="ProtNLM"/>
    </source>
</evidence>
<proteinExistence type="predicted"/>
<organism evidence="1 2">
    <name type="scientific">Hydrogenophaga intermedia</name>
    <dbReference type="NCBI Taxonomy" id="65786"/>
    <lineage>
        <taxon>Bacteria</taxon>
        <taxon>Pseudomonadati</taxon>
        <taxon>Pseudomonadota</taxon>
        <taxon>Betaproteobacteria</taxon>
        <taxon>Burkholderiales</taxon>
        <taxon>Comamonadaceae</taxon>
        <taxon>Hydrogenophaga</taxon>
    </lineage>
</organism>
<keyword evidence="2" id="KW-1185">Reference proteome</keyword>
<accession>A0A1L1PGI0</accession>
<evidence type="ECO:0000313" key="1">
    <source>
        <dbReference type="EMBL" id="CDN86067.1"/>
    </source>
</evidence>
<evidence type="ECO:0000313" key="2">
    <source>
        <dbReference type="Proteomes" id="UP000028878"/>
    </source>
</evidence>
<gene>
    <name evidence="1" type="ORF">BN948_00467</name>
</gene>
<name>A0A1L1PGI0_HYDIT</name>
<dbReference type="EMBL" id="CCAE010000002">
    <property type="protein sequence ID" value="CDN86067.1"/>
    <property type="molecule type" value="Genomic_DNA"/>
</dbReference>
<dbReference type="Proteomes" id="UP000028878">
    <property type="component" value="Unassembled WGS sequence"/>
</dbReference>
<protein>
    <recommendedName>
        <fullName evidence="3">YqjK-like protein</fullName>
    </recommendedName>
</protein>
<sequence>MGLPRAEQLRQRHLSLRRRSRALRVRAGVQAESLRPMFGWADRVQDAWHWLRAWPPQLTVPVAGLVGLWLARRPSRLVSLPLRLLSVWRLWQRFASTRRGR</sequence>